<evidence type="ECO:0000313" key="1">
    <source>
        <dbReference type="EMBL" id="AAW40586.1"/>
    </source>
</evidence>
<dbReference type="KEGG" id="det:DET0176"/>
<organism evidence="1 2">
    <name type="scientific">Dehalococcoides mccartyi (strain ATCC BAA-2266 / KCTC 15142 / 195)</name>
    <name type="common">Dehalococcoides ethenogenes (strain 195)</name>
    <dbReference type="NCBI Taxonomy" id="243164"/>
    <lineage>
        <taxon>Bacteria</taxon>
        <taxon>Bacillati</taxon>
        <taxon>Chloroflexota</taxon>
        <taxon>Dehalococcoidia</taxon>
        <taxon>Dehalococcoidales</taxon>
        <taxon>Dehalococcoidaceae</taxon>
        <taxon>Dehalococcoides</taxon>
    </lineage>
</organism>
<dbReference type="HOGENOM" id="CLU_3308404_0_0_0"/>
<gene>
    <name evidence="1" type="ordered locus">DET0176</name>
</gene>
<dbReference type="STRING" id="243164.DET0176"/>
<dbReference type="EMBL" id="CP000027">
    <property type="protein sequence ID" value="AAW40586.1"/>
    <property type="molecule type" value="Genomic_DNA"/>
</dbReference>
<reference evidence="1 2" key="1">
    <citation type="journal article" date="2005" name="Science">
        <title>Genome sequence of the PCE-dechlorinating bacterium Dehalococcoides ethenogenes.</title>
        <authorList>
            <person name="Seshadri R."/>
            <person name="Adrian L."/>
            <person name="Fouts D.E."/>
            <person name="Eisen J.A."/>
            <person name="Phillippy A.M."/>
            <person name="Methe B.A."/>
            <person name="Ward N.L."/>
            <person name="Nelson W.C."/>
            <person name="Deboy R.T."/>
            <person name="Khouri H.M."/>
            <person name="Kolonay J.F."/>
            <person name="Dodson R.J."/>
            <person name="Daugherty S.C."/>
            <person name="Brinkac L.M."/>
            <person name="Sullivan S.A."/>
            <person name="Madupu R."/>
            <person name="Nelson K.E."/>
            <person name="Kang K.H."/>
            <person name="Impraim M."/>
            <person name="Tran K."/>
            <person name="Robinson J.M."/>
            <person name="Forberger H.A."/>
            <person name="Fraser C.M."/>
            <person name="Zinder S.H."/>
            <person name="Heidelberg J.F."/>
        </authorList>
    </citation>
    <scope>NUCLEOTIDE SEQUENCE [LARGE SCALE GENOMIC DNA]</scope>
    <source>
        <strain evidence="2">ATCC BAA-2266 / KCTC 15142 / 195</strain>
    </source>
</reference>
<evidence type="ECO:0000313" key="2">
    <source>
        <dbReference type="Proteomes" id="UP000008289"/>
    </source>
</evidence>
<protein>
    <submittedName>
        <fullName evidence="1">Uncharacterized protein</fullName>
    </submittedName>
</protein>
<dbReference type="InParanoid" id="Q3ZA25"/>
<sequence>MYLEGEGVNPLPFGITGRKPACLFCRRFRVLREPAKKRV</sequence>
<dbReference type="AlphaFoldDB" id="Q3ZA25"/>
<accession>Q3ZA25</accession>
<keyword evidence="2" id="KW-1185">Reference proteome</keyword>
<proteinExistence type="predicted"/>
<name>Q3ZA25_DEHM1</name>
<dbReference type="Proteomes" id="UP000008289">
    <property type="component" value="Chromosome"/>
</dbReference>